<keyword evidence="2" id="KW-0547">Nucleotide-binding</keyword>
<organism evidence="2 3">
    <name type="scientific">Paenibacillus artemisiicola</name>
    <dbReference type="NCBI Taxonomy" id="1172618"/>
    <lineage>
        <taxon>Bacteria</taxon>
        <taxon>Bacillati</taxon>
        <taxon>Bacillota</taxon>
        <taxon>Bacilli</taxon>
        <taxon>Bacillales</taxon>
        <taxon>Paenibacillaceae</taxon>
        <taxon>Paenibacillus</taxon>
    </lineage>
</organism>
<feature type="domain" description="Orc1-like AAA ATPase" evidence="1">
    <location>
        <begin position="9"/>
        <end position="123"/>
    </location>
</feature>
<dbReference type="Proteomes" id="UP000670947">
    <property type="component" value="Unassembled WGS sequence"/>
</dbReference>
<proteinExistence type="predicted"/>
<reference evidence="2 3" key="1">
    <citation type="submission" date="2021-03" db="EMBL/GenBank/DDBJ databases">
        <title>Paenibacillus artemisicola MWE-103 whole genome sequence.</title>
        <authorList>
            <person name="Ham Y.J."/>
        </authorList>
    </citation>
    <scope>NUCLEOTIDE SEQUENCE [LARGE SCALE GENOMIC DNA]</scope>
    <source>
        <strain evidence="2 3">MWE-103</strain>
    </source>
</reference>
<dbReference type="GO" id="GO:0005524">
    <property type="term" value="F:ATP binding"/>
    <property type="evidence" value="ECO:0007669"/>
    <property type="project" value="UniProtKB-KW"/>
</dbReference>
<evidence type="ECO:0000313" key="3">
    <source>
        <dbReference type="Proteomes" id="UP000670947"/>
    </source>
</evidence>
<dbReference type="Pfam" id="PF13191">
    <property type="entry name" value="AAA_16"/>
    <property type="match status" value="1"/>
</dbReference>
<evidence type="ECO:0000313" key="2">
    <source>
        <dbReference type="EMBL" id="MBO7744210.1"/>
    </source>
</evidence>
<gene>
    <name evidence="2" type="ORF">I8J29_08395</name>
</gene>
<accession>A0ABS3W7C7</accession>
<sequence>MIVHPESVFVGRIEELNRLHAHAEGGSETRWLHVFGQGGIGKSALLRRFLADTETGRLVAMDGGRVMRQEDVPRQLAERLEAIGTADDALPDGGAEGAADALNRRARLLGRPLVLVIDGIDHWHAIAPWCLRWFALLEPAVRIVTAGRSMLTGDWLRGGPAAFAETLRLGALPARDVERYAERRGIDEPGDRVRLQRFSGGVPLAMALAAETIRGGGEAGAGRLAREENFRLLSVLLADLLRGLPADMHRMLEAASVYWRFNEERLAAALGKELDPAAFRLFAGLPFVRLTEDGWLLHDAVRAWALEDFTLRRPSAYEAMRRGALLQIRREEELHPRLRGRLQLDKMNLHEHPLVRTVCFAGHPDGELELRACREADLPELERLYADYHRHAAPMPDDGPLLGGCLRDVWEADPAAFVTVWARDELVAFFGKVPLRGGMLEVLRREPLLEPFLNGWRPVPNAYLFAIIGIRPDREDAVRTYMLGTLINHFSRSEWIVDLTSLREWFPIFELCGFERAAWADAASAAGTEYRAFVLDLRQEDFIAKLDRSVSRLAPAQAADARPADTQPGDALADEPDVRTLKRILRPGGSLPRHPEAIRAYLRLFPHRAMNGASLEEAGAAALRDIREAIRRLAEGDEAEERLGLLLSRLYVENMRPHERAARSLNLSKATYYRHLNKALALLYRVLDGGRAT</sequence>
<dbReference type="SUPFAM" id="SSF52540">
    <property type="entry name" value="P-loop containing nucleoside triphosphate hydrolases"/>
    <property type="match status" value="1"/>
</dbReference>
<dbReference type="InterPro" id="IPR041664">
    <property type="entry name" value="AAA_16"/>
</dbReference>
<keyword evidence="3" id="KW-1185">Reference proteome</keyword>
<comment type="caution">
    <text evidence="2">The sequence shown here is derived from an EMBL/GenBank/DDBJ whole genome shotgun (WGS) entry which is preliminary data.</text>
</comment>
<dbReference type="EMBL" id="JAGGDJ010000004">
    <property type="protein sequence ID" value="MBO7744210.1"/>
    <property type="molecule type" value="Genomic_DNA"/>
</dbReference>
<protein>
    <submittedName>
        <fullName evidence="2">ATP-binding protein</fullName>
    </submittedName>
</protein>
<dbReference type="Gene3D" id="3.40.50.300">
    <property type="entry name" value="P-loop containing nucleotide triphosphate hydrolases"/>
    <property type="match status" value="1"/>
</dbReference>
<keyword evidence="2" id="KW-0067">ATP-binding</keyword>
<evidence type="ECO:0000259" key="1">
    <source>
        <dbReference type="Pfam" id="PF13191"/>
    </source>
</evidence>
<dbReference type="InterPro" id="IPR027417">
    <property type="entry name" value="P-loop_NTPase"/>
</dbReference>
<dbReference type="PRINTS" id="PR00364">
    <property type="entry name" value="DISEASERSIST"/>
</dbReference>
<name>A0ABS3W7C7_9BACL</name>
<dbReference type="RefSeq" id="WP_208847178.1">
    <property type="nucleotide sequence ID" value="NZ_JAGGDJ010000004.1"/>
</dbReference>